<feature type="transmembrane region" description="Helical" evidence="1">
    <location>
        <begin position="52"/>
        <end position="71"/>
    </location>
</feature>
<sequence length="165" mass="17549">MLESSEGWTADWVWGVPLVVLTVLVHAFGLALIHQYGVGRLATHLQMRRSALVFAAVVGTTALLLTVLHGAEAAAWGTAYVALGALTDPRSAMLFSLNAMTTYGHDNLGLAEHWRLMGALEALNGVILFGLSTAYLFAVVQGHWPSRDSIAPPAPPGPRAPTRPT</sequence>
<evidence type="ECO:0000313" key="2">
    <source>
        <dbReference type="EMBL" id="RBP12827.1"/>
    </source>
</evidence>
<reference evidence="2 3" key="1">
    <citation type="submission" date="2018-06" db="EMBL/GenBank/DDBJ databases">
        <title>Genomic Encyclopedia of Type Strains, Phase IV (KMG-IV): sequencing the most valuable type-strain genomes for metagenomic binning, comparative biology and taxonomic classification.</title>
        <authorList>
            <person name="Goeker M."/>
        </authorList>
    </citation>
    <scope>NUCLEOTIDE SEQUENCE [LARGE SCALE GENOMIC DNA]</scope>
    <source>
        <strain evidence="2 3">DSM 24875</strain>
    </source>
</reference>
<organism evidence="2 3">
    <name type="scientific">Roseiarcus fermentans</name>
    <dbReference type="NCBI Taxonomy" id="1473586"/>
    <lineage>
        <taxon>Bacteria</taxon>
        <taxon>Pseudomonadati</taxon>
        <taxon>Pseudomonadota</taxon>
        <taxon>Alphaproteobacteria</taxon>
        <taxon>Hyphomicrobiales</taxon>
        <taxon>Roseiarcaceae</taxon>
        <taxon>Roseiarcus</taxon>
    </lineage>
</organism>
<gene>
    <name evidence="2" type="ORF">DFR50_11316</name>
</gene>
<comment type="caution">
    <text evidence="2">The sequence shown here is derived from an EMBL/GenBank/DDBJ whole genome shotgun (WGS) entry which is preliminary data.</text>
</comment>
<dbReference type="RefSeq" id="WP_210208881.1">
    <property type="nucleotide sequence ID" value="NZ_QNRK01000013.1"/>
</dbReference>
<feature type="transmembrane region" description="Helical" evidence="1">
    <location>
        <begin position="12"/>
        <end position="32"/>
    </location>
</feature>
<evidence type="ECO:0008006" key="4">
    <source>
        <dbReference type="Google" id="ProtNLM"/>
    </source>
</evidence>
<name>A0A366FDZ2_9HYPH</name>
<keyword evidence="1" id="KW-0812">Transmembrane</keyword>
<feature type="transmembrane region" description="Helical" evidence="1">
    <location>
        <begin position="122"/>
        <end position="140"/>
    </location>
</feature>
<evidence type="ECO:0000313" key="3">
    <source>
        <dbReference type="Proteomes" id="UP000253529"/>
    </source>
</evidence>
<keyword evidence="1" id="KW-0472">Membrane</keyword>
<proteinExistence type="predicted"/>
<evidence type="ECO:0000256" key="1">
    <source>
        <dbReference type="SAM" id="Phobius"/>
    </source>
</evidence>
<dbReference type="AlphaFoldDB" id="A0A366FDZ2"/>
<accession>A0A366FDZ2</accession>
<protein>
    <recommendedName>
        <fullName evidence="4">Ion channel</fullName>
    </recommendedName>
</protein>
<dbReference type="Proteomes" id="UP000253529">
    <property type="component" value="Unassembled WGS sequence"/>
</dbReference>
<dbReference type="EMBL" id="QNRK01000013">
    <property type="protein sequence ID" value="RBP12827.1"/>
    <property type="molecule type" value="Genomic_DNA"/>
</dbReference>
<keyword evidence="1" id="KW-1133">Transmembrane helix</keyword>
<keyword evidence="3" id="KW-1185">Reference proteome</keyword>